<dbReference type="PANTHER" id="PTHR48413">
    <property type="match status" value="1"/>
</dbReference>
<dbReference type="AlphaFoldDB" id="A0A7D5KP88"/>
<dbReference type="InterPro" id="IPR036112">
    <property type="entry name" value="ComA_synth_sf"/>
</dbReference>
<evidence type="ECO:0000256" key="1">
    <source>
        <dbReference type="ARBA" id="ARBA00010424"/>
    </source>
</evidence>
<dbReference type="InterPro" id="IPR013785">
    <property type="entry name" value="Aldolase_TIM"/>
</dbReference>
<dbReference type="EMBL" id="CP058529">
    <property type="protein sequence ID" value="QLG29222.1"/>
    <property type="molecule type" value="Genomic_DNA"/>
</dbReference>
<proteinExistence type="inferred from homology"/>
<dbReference type="RefSeq" id="WP_179170796.1">
    <property type="nucleotide sequence ID" value="NZ_CP058529.1"/>
</dbReference>
<reference evidence="2 3" key="1">
    <citation type="submission" date="2020-07" db="EMBL/GenBank/DDBJ databases">
        <title>Gai3-2, isolated from salt lake.</title>
        <authorList>
            <person name="Cui H."/>
            <person name="Shi X."/>
        </authorList>
    </citation>
    <scope>NUCLEOTIDE SEQUENCE [LARGE SCALE GENOMIC DNA]</scope>
    <source>
        <strain evidence="2 3">Gai3-2</strain>
    </source>
</reference>
<dbReference type="Gene3D" id="3.20.20.70">
    <property type="entry name" value="Aldolase class I"/>
    <property type="match status" value="1"/>
</dbReference>
<protein>
    <submittedName>
        <fullName evidence="2">Phosphosulfolactate synthase</fullName>
    </submittedName>
</protein>
<dbReference type="InterPro" id="IPR003830">
    <property type="entry name" value="ComA_synth"/>
</dbReference>
<comment type="similarity">
    <text evidence="1">Belongs to the phosphosulfolactate synthase family.</text>
</comment>
<organism evidence="2 3">
    <name type="scientific">Halorarum halophilum</name>
    <dbReference type="NCBI Taxonomy" id="2743090"/>
    <lineage>
        <taxon>Archaea</taxon>
        <taxon>Methanobacteriati</taxon>
        <taxon>Methanobacteriota</taxon>
        <taxon>Stenosarchaea group</taxon>
        <taxon>Halobacteria</taxon>
        <taxon>Halobacteriales</taxon>
        <taxon>Haloferacaceae</taxon>
        <taxon>Halorarum</taxon>
    </lineage>
</organism>
<evidence type="ECO:0000313" key="3">
    <source>
        <dbReference type="Proteomes" id="UP000509750"/>
    </source>
</evidence>
<dbReference type="SUPFAM" id="SSF102110">
    <property type="entry name" value="(2r)-phospho-3-sulfolactate synthase ComA"/>
    <property type="match status" value="1"/>
</dbReference>
<sequence length="276" mass="30934">MPDSERAFGFLHQNHRPDKPREKGITEIRGPYYDPMGPRELRDILETMGRYVDIYKFSGGSFALMPEDAVRELIDVCHEYDVEVSTGGFIENVLVRDHDEVERYVEEAGDLGFDIVEISSGFLAIDVDDMVGLTELVDDQGMKPKPEINVQFGAGGASSVEELEGEEAIDPASAIAEAERHLDAGAYKIMVESEGITERVREWRTDVAFAIANEVGIEHCVFEAADPPVFEWYIKNFGPNVNLFVDNSQIVELECMRSGLWGKKSSWGRTVTYDRG</sequence>
<dbReference type="Pfam" id="PF02679">
    <property type="entry name" value="ComA"/>
    <property type="match status" value="1"/>
</dbReference>
<dbReference type="KEGG" id="halg:HUG10_17545"/>
<gene>
    <name evidence="2" type="ORF">HUG10_17545</name>
</gene>
<evidence type="ECO:0000313" key="2">
    <source>
        <dbReference type="EMBL" id="QLG29222.1"/>
    </source>
</evidence>
<keyword evidence="3" id="KW-1185">Reference proteome</keyword>
<accession>A0A7D5KP88</accession>
<dbReference type="Proteomes" id="UP000509750">
    <property type="component" value="Chromosome"/>
</dbReference>
<name>A0A7D5KP88_9EURY</name>
<dbReference type="PANTHER" id="PTHR48413:SF1">
    <property type="entry name" value="PROTEIN HEAT-STRESS-ASSOCIATED 32"/>
    <property type="match status" value="1"/>
</dbReference>
<dbReference type="OrthoDB" id="6405at2157"/>
<dbReference type="GeneID" id="56030676"/>